<feature type="transmembrane region" description="Helical" evidence="7">
    <location>
        <begin position="28"/>
        <end position="50"/>
    </location>
</feature>
<sequence length="107" mass="11407">MAIMTMSVTERTNEIGLRKALGAKRQEILWQFLVEAGVLTLVGGVLGVLLGSGTGLLVHFVSGFPISLPWWSFALGLGFSASVGLVFGMAPAIRASRLDPIEALRHE</sequence>
<evidence type="ECO:0000256" key="6">
    <source>
        <dbReference type="ARBA" id="ARBA00038076"/>
    </source>
</evidence>
<dbReference type="AlphaFoldDB" id="A0A381WLH3"/>
<comment type="similarity">
    <text evidence="6">Belongs to the ABC-4 integral membrane protein family.</text>
</comment>
<name>A0A381WLH3_9ZZZZ</name>
<dbReference type="GO" id="GO:0022857">
    <property type="term" value="F:transmembrane transporter activity"/>
    <property type="evidence" value="ECO:0007669"/>
    <property type="project" value="TreeGrafter"/>
</dbReference>
<evidence type="ECO:0000313" key="9">
    <source>
        <dbReference type="EMBL" id="SVA53346.1"/>
    </source>
</evidence>
<evidence type="ECO:0000256" key="7">
    <source>
        <dbReference type="SAM" id="Phobius"/>
    </source>
</evidence>
<comment type="subcellular location">
    <subcellularLocation>
        <location evidence="1">Cell membrane</location>
        <topology evidence="1">Multi-pass membrane protein</topology>
    </subcellularLocation>
</comment>
<dbReference type="EMBL" id="UINC01012184">
    <property type="protein sequence ID" value="SVA53346.1"/>
    <property type="molecule type" value="Genomic_DNA"/>
</dbReference>
<gene>
    <name evidence="9" type="ORF">METZ01_LOCUS106200</name>
</gene>
<feature type="domain" description="ABC3 transporter permease C-terminal" evidence="8">
    <location>
        <begin position="2"/>
        <end position="100"/>
    </location>
</feature>
<reference evidence="9" key="1">
    <citation type="submission" date="2018-05" db="EMBL/GenBank/DDBJ databases">
        <authorList>
            <person name="Lanie J.A."/>
            <person name="Ng W.-L."/>
            <person name="Kazmierczak K.M."/>
            <person name="Andrzejewski T.M."/>
            <person name="Davidsen T.M."/>
            <person name="Wayne K.J."/>
            <person name="Tettelin H."/>
            <person name="Glass J.I."/>
            <person name="Rusch D."/>
            <person name="Podicherti R."/>
            <person name="Tsui H.-C.T."/>
            <person name="Winkler M.E."/>
        </authorList>
    </citation>
    <scope>NUCLEOTIDE SEQUENCE</scope>
</reference>
<organism evidence="9">
    <name type="scientific">marine metagenome</name>
    <dbReference type="NCBI Taxonomy" id="408172"/>
    <lineage>
        <taxon>unclassified sequences</taxon>
        <taxon>metagenomes</taxon>
        <taxon>ecological metagenomes</taxon>
    </lineage>
</organism>
<proteinExistence type="inferred from homology"/>
<dbReference type="PANTHER" id="PTHR30572:SF4">
    <property type="entry name" value="ABC TRANSPORTER PERMEASE YTRF"/>
    <property type="match status" value="1"/>
</dbReference>
<evidence type="ECO:0000256" key="2">
    <source>
        <dbReference type="ARBA" id="ARBA00022475"/>
    </source>
</evidence>
<dbReference type="PANTHER" id="PTHR30572">
    <property type="entry name" value="MEMBRANE COMPONENT OF TRANSPORTER-RELATED"/>
    <property type="match status" value="1"/>
</dbReference>
<keyword evidence="3 7" id="KW-0812">Transmembrane</keyword>
<keyword evidence="4 7" id="KW-1133">Transmembrane helix</keyword>
<feature type="transmembrane region" description="Helical" evidence="7">
    <location>
        <begin position="70"/>
        <end position="90"/>
    </location>
</feature>
<evidence type="ECO:0000256" key="1">
    <source>
        <dbReference type="ARBA" id="ARBA00004651"/>
    </source>
</evidence>
<evidence type="ECO:0000256" key="4">
    <source>
        <dbReference type="ARBA" id="ARBA00022989"/>
    </source>
</evidence>
<dbReference type="GO" id="GO:0005886">
    <property type="term" value="C:plasma membrane"/>
    <property type="evidence" value="ECO:0007669"/>
    <property type="project" value="UniProtKB-SubCell"/>
</dbReference>
<dbReference type="Pfam" id="PF02687">
    <property type="entry name" value="FtsX"/>
    <property type="match status" value="1"/>
</dbReference>
<protein>
    <recommendedName>
        <fullName evidence="8">ABC3 transporter permease C-terminal domain-containing protein</fullName>
    </recommendedName>
</protein>
<accession>A0A381WLH3</accession>
<dbReference type="InterPro" id="IPR050250">
    <property type="entry name" value="Macrolide_Exporter_MacB"/>
</dbReference>
<evidence type="ECO:0000256" key="3">
    <source>
        <dbReference type="ARBA" id="ARBA00022692"/>
    </source>
</evidence>
<keyword evidence="2" id="KW-1003">Cell membrane</keyword>
<keyword evidence="5 7" id="KW-0472">Membrane</keyword>
<evidence type="ECO:0000259" key="8">
    <source>
        <dbReference type="Pfam" id="PF02687"/>
    </source>
</evidence>
<evidence type="ECO:0000256" key="5">
    <source>
        <dbReference type="ARBA" id="ARBA00023136"/>
    </source>
</evidence>
<dbReference type="InterPro" id="IPR003838">
    <property type="entry name" value="ABC3_permease_C"/>
</dbReference>